<gene>
    <name evidence="1" type="ORF">Ato02nite_019220</name>
</gene>
<dbReference type="RefSeq" id="WP_213006077.1">
    <property type="nucleotide sequence ID" value="NZ_BOQN01000023.1"/>
</dbReference>
<organism evidence="1 2">
    <name type="scientific">Paractinoplanes toevensis</name>
    <dbReference type="NCBI Taxonomy" id="571911"/>
    <lineage>
        <taxon>Bacteria</taxon>
        <taxon>Bacillati</taxon>
        <taxon>Actinomycetota</taxon>
        <taxon>Actinomycetes</taxon>
        <taxon>Micromonosporales</taxon>
        <taxon>Micromonosporaceae</taxon>
        <taxon>Paractinoplanes</taxon>
    </lineage>
</organism>
<dbReference type="EMBL" id="BOQN01000023">
    <property type="protein sequence ID" value="GIM90129.1"/>
    <property type="molecule type" value="Genomic_DNA"/>
</dbReference>
<dbReference type="Proteomes" id="UP000677082">
    <property type="component" value="Unassembled WGS sequence"/>
</dbReference>
<evidence type="ECO:0000313" key="2">
    <source>
        <dbReference type="Proteomes" id="UP000677082"/>
    </source>
</evidence>
<reference evidence="1 2" key="1">
    <citation type="submission" date="2021-03" db="EMBL/GenBank/DDBJ databases">
        <title>Whole genome shotgun sequence of Actinoplanes toevensis NBRC 105298.</title>
        <authorList>
            <person name="Komaki H."/>
            <person name="Tamura T."/>
        </authorList>
    </citation>
    <scope>NUCLEOTIDE SEQUENCE [LARGE SCALE GENOMIC DNA]</scope>
    <source>
        <strain evidence="1 2">NBRC 105298</strain>
    </source>
</reference>
<accession>A0A919T685</accession>
<comment type="caution">
    <text evidence="1">The sequence shown here is derived from an EMBL/GenBank/DDBJ whole genome shotgun (WGS) entry which is preliminary data.</text>
</comment>
<sequence length="199" mass="21973">MQPQSLRLPHSGLTVPHDGYTVTAYKELSTRDGVAFTATLRLNRKIIGTVENDGVGGPDTFHPNHALANAGQQAALETFAAQCTDAEGHTPDVEYVLGDLVIEYQTRRNIARAAKRGNTLLRLMQDHEDGNRPQGWASVTGLLETAQTVAANRGRLRASLLGHTRHAPPPLGWWQLWQADQSRWTDLTDRPAHIPADRY</sequence>
<dbReference type="AlphaFoldDB" id="A0A919T685"/>
<keyword evidence="2" id="KW-1185">Reference proteome</keyword>
<proteinExistence type="predicted"/>
<name>A0A919T685_9ACTN</name>
<protein>
    <submittedName>
        <fullName evidence="1">Uncharacterized protein</fullName>
    </submittedName>
</protein>
<evidence type="ECO:0000313" key="1">
    <source>
        <dbReference type="EMBL" id="GIM90129.1"/>
    </source>
</evidence>